<sequence length="230" mass="25320">MGIIQAVPGTTGVGKSYQLGQPEVLVAARREAANRHNVDVGTVAEEVRTYVQGRTASQFRDQDEDYDIRVKLREADRAWAEDVERMFISSPATGRMMRIGQVAQIRQEAGPTLITRKDRRRLVTVSAQLTGERPVGPVLEEIEREITKQIKLPEGVRIAYGGEAEMMEKNFKELFKAMATACVLTFLCVAGIIESFGFALIIILALPVCLIGVVLALLIGGVTINIFSLM</sequence>
<dbReference type="Pfam" id="PF00873">
    <property type="entry name" value="ACR_tran"/>
    <property type="match status" value="1"/>
</dbReference>
<name>X0YBA9_9ZZZZ</name>
<dbReference type="GO" id="GO:0005886">
    <property type="term" value="C:plasma membrane"/>
    <property type="evidence" value="ECO:0007669"/>
    <property type="project" value="TreeGrafter"/>
</dbReference>
<evidence type="ECO:0000256" key="1">
    <source>
        <dbReference type="SAM" id="Phobius"/>
    </source>
</evidence>
<proteinExistence type="predicted"/>
<dbReference type="GO" id="GO:0042910">
    <property type="term" value="F:xenobiotic transmembrane transporter activity"/>
    <property type="evidence" value="ECO:0007669"/>
    <property type="project" value="TreeGrafter"/>
</dbReference>
<dbReference type="Gene3D" id="3.30.2090.10">
    <property type="entry name" value="Multidrug efflux transporter AcrB TolC docking domain, DN and DC subdomains"/>
    <property type="match status" value="1"/>
</dbReference>
<dbReference type="PANTHER" id="PTHR32063">
    <property type="match status" value="1"/>
</dbReference>
<protein>
    <submittedName>
        <fullName evidence="2">Uncharacterized protein</fullName>
    </submittedName>
</protein>
<dbReference type="SUPFAM" id="SSF82714">
    <property type="entry name" value="Multidrug efflux transporter AcrB TolC docking domain, DN and DC subdomains"/>
    <property type="match status" value="1"/>
</dbReference>
<dbReference type="InterPro" id="IPR001036">
    <property type="entry name" value="Acrflvin-R"/>
</dbReference>
<dbReference type="EMBL" id="BARS01052671">
    <property type="protein sequence ID" value="GAG44577.1"/>
    <property type="molecule type" value="Genomic_DNA"/>
</dbReference>
<dbReference type="SUPFAM" id="SSF82866">
    <property type="entry name" value="Multidrug efflux transporter AcrB transmembrane domain"/>
    <property type="match status" value="1"/>
</dbReference>
<evidence type="ECO:0000313" key="2">
    <source>
        <dbReference type="EMBL" id="GAG44577.1"/>
    </source>
</evidence>
<feature type="non-terminal residue" evidence="2">
    <location>
        <position position="230"/>
    </location>
</feature>
<dbReference type="PANTHER" id="PTHR32063:SF24">
    <property type="entry name" value="CATION EFFLUX SYSTEM (ACRB_ACRD_ACRF FAMILY)"/>
    <property type="match status" value="1"/>
</dbReference>
<gene>
    <name evidence="2" type="ORF">S01H1_78279</name>
</gene>
<organism evidence="2">
    <name type="scientific">marine sediment metagenome</name>
    <dbReference type="NCBI Taxonomy" id="412755"/>
    <lineage>
        <taxon>unclassified sequences</taxon>
        <taxon>metagenomes</taxon>
        <taxon>ecological metagenomes</taxon>
    </lineage>
</organism>
<feature type="transmembrane region" description="Helical" evidence="1">
    <location>
        <begin position="174"/>
        <end position="193"/>
    </location>
</feature>
<keyword evidence="1" id="KW-0812">Transmembrane</keyword>
<dbReference type="InterPro" id="IPR027463">
    <property type="entry name" value="AcrB_DN_DC_subdom"/>
</dbReference>
<keyword evidence="1" id="KW-1133">Transmembrane helix</keyword>
<dbReference type="AlphaFoldDB" id="X0YBA9"/>
<accession>X0YBA9</accession>
<feature type="transmembrane region" description="Helical" evidence="1">
    <location>
        <begin position="199"/>
        <end position="227"/>
    </location>
</feature>
<comment type="caution">
    <text evidence="2">The sequence shown here is derived from an EMBL/GenBank/DDBJ whole genome shotgun (WGS) entry which is preliminary data.</text>
</comment>
<dbReference type="Gene3D" id="1.20.1640.10">
    <property type="entry name" value="Multidrug efflux transporter AcrB transmembrane domain"/>
    <property type="match status" value="1"/>
</dbReference>
<keyword evidence="1" id="KW-0472">Membrane</keyword>
<reference evidence="2" key="1">
    <citation type="journal article" date="2014" name="Front. Microbiol.">
        <title>High frequency of phylogenetically diverse reductive dehalogenase-homologous genes in deep subseafloor sedimentary metagenomes.</title>
        <authorList>
            <person name="Kawai M."/>
            <person name="Futagami T."/>
            <person name="Toyoda A."/>
            <person name="Takaki Y."/>
            <person name="Nishi S."/>
            <person name="Hori S."/>
            <person name="Arai W."/>
            <person name="Tsubouchi T."/>
            <person name="Morono Y."/>
            <person name="Uchiyama I."/>
            <person name="Ito T."/>
            <person name="Fujiyama A."/>
            <person name="Inagaki F."/>
            <person name="Takami H."/>
        </authorList>
    </citation>
    <scope>NUCLEOTIDE SEQUENCE</scope>
    <source>
        <strain evidence="2">Expedition CK06-06</strain>
    </source>
</reference>